<gene>
    <name evidence="1" type="ORF">DFQ12_2095</name>
</gene>
<organism evidence="1 2">
    <name type="scientific">Sphingobacterium detergens</name>
    <dbReference type="NCBI Taxonomy" id="1145106"/>
    <lineage>
        <taxon>Bacteria</taxon>
        <taxon>Pseudomonadati</taxon>
        <taxon>Bacteroidota</taxon>
        <taxon>Sphingobacteriia</taxon>
        <taxon>Sphingobacteriales</taxon>
        <taxon>Sphingobacteriaceae</taxon>
        <taxon>Sphingobacterium</taxon>
    </lineage>
</organism>
<dbReference type="Proteomes" id="UP000286246">
    <property type="component" value="Unassembled WGS sequence"/>
</dbReference>
<keyword evidence="2" id="KW-1185">Reference proteome</keyword>
<dbReference type="EMBL" id="RAPY01000001">
    <property type="protein sequence ID" value="RKE57216.1"/>
    <property type="molecule type" value="Genomic_DNA"/>
</dbReference>
<protein>
    <submittedName>
        <fullName evidence="1">Uncharacterized protein</fullName>
    </submittedName>
</protein>
<evidence type="ECO:0000313" key="1">
    <source>
        <dbReference type="EMBL" id="RKE57216.1"/>
    </source>
</evidence>
<evidence type="ECO:0000313" key="2">
    <source>
        <dbReference type="Proteomes" id="UP000286246"/>
    </source>
</evidence>
<reference evidence="1 2" key="1">
    <citation type="submission" date="2018-09" db="EMBL/GenBank/DDBJ databases">
        <title>Genomic Encyclopedia of Type Strains, Phase III (KMG-III): the genomes of soil and plant-associated and newly described type strains.</title>
        <authorList>
            <person name="Whitman W."/>
        </authorList>
    </citation>
    <scope>NUCLEOTIDE SEQUENCE [LARGE SCALE GENOMIC DNA]</scope>
    <source>
        <strain evidence="1 2">CECT 7938</strain>
    </source>
</reference>
<sequence>MPFIKFNELHVKKHQNCNNGKNIRKMYNYLINLNNDFVPLNKLNASV</sequence>
<comment type="caution">
    <text evidence="1">The sequence shown here is derived from an EMBL/GenBank/DDBJ whole genome shotgun (WGS) entry which is preliminary data.</text>
</comment>
<accession>A0A420BKY3</accession>
<name>A0A420BKY3_SPHD1</name>
<dbReference type="AlphaFoldDB" id="A0A420BKY3"/>
<proteinExistence type="predicted"/>